<dbReference type="EMBL" id="JAENHO010000015">
    <property type="protein sequence ID" value="MBL7260752.1"/>
    <property type="molecule type" value="Genomic_DNA"/>
</dbReference>
<organism evidence="1 2">
    <name type="scientific">Paractinoplanes lichenicola</name>
    <dbReference type="NCBI Taxonomy" id="2802976"/>
    <lineage>
        <taxon>Bacteria</taxon>
        <taxon>Bacillati</taxon>
        <taxon>Actinomycetota</taxon>
        <taxon>Actinomycetes</taxon>
        <taxon>Micromonosporales</taxon>
        <taxon>Micromonosporaceae</taxon>
        <taxon>Paractinoplanes</taxon>
    </lineage>
</organism>
<reference evidence="1 2" key="1">
    <citation type="submission" date="2021-01" db="EMBL/GenBank/DDBJ databases">
        <title>Actinoplanes sp. nov. LDG1-01 isolated from lichen.</title>
        <authorList>
            <person name="Saeng-In P."/>
            <person name="Phongsopitanun W."/>
            <person name="Kanchanasin P."/>
            <person name="Yuki M."/>
            <person name="Kudo T."/>
            <person name="Ohkuma M."/>
            <person name="Tanasupawat S."/>
        </authorList>
    </citation>
    <scope>NUCLEOTIDE SEQUENCE [LARGE SCALE GENOMIC DNA]</scope>
    <source>
        <strain evidence="1 2">LDG1-01</strain>
    </source>
</reference>
<evidence type="ECO:0000313" key="1">
    <source>
        <dbReference type="EMBL" id="MBL7260752.1"/>
    </source>
</evidence>
<evidence type="ECO:0008006" key="3">
    <source>
        <dbReference type="Google" id="ProtNLM"/>
    </source>
</evidence>
<sequence>MLTAARPSWDCVACGQTWPCDPAREELRSDMDLVELAIYMWDRLDEAVSDLSPNPPAELFERFLKWTR</sequence>
<name>A0ABS1W202_9ACTN</name>
<dbReference type="Proteomes" id="UP000598996">
    <property type="component" value="Unassembled WGS sequence"/>
</dbReference>
<gene>
    <name evidence="1" type="ORF">JKJ07_41330</name>
</gene>
<proteinExistence type="predicted"/>
<keyword evidence="2" id="KW-1185">Reference proteome</keyword>
<evidence type="ECO:0000313" key="2">
    <source>
        <dbReference type="Proteomes" id="UP000598996"/>
    </source>
</evidence>
<protein>
    <recommendedName>
        <fullName evidence="3">Flavin reductase</fullName>
    </recommendedName>
</protein>
<accession>A0ABS1W202</accession>
<comment type="caution">
    <text evidence="1">The sequence shown here is derived from an EMBL/GenBank/DDBJ whole genome shotgun (WGS) entry which is preliminary data.</text>
</comment>